<dbReference type="EMBL" id="JADIKE010000037">
    <property type="protein sequence ID" value="MBM7126496.1"/>
    <property type="molecule type" value="Genomic_DNA"/>
</dbReference>
<evidence type="ECO:0000256" key="5">
    <source>
        <dbReference type="ARBA" id="ARBA00022519"/>
    </source>
</evidence>
<keyword evidence="7 11" id="KW-1133">Transmembrane helix</keyword>
<keyword evidence="14" id="KW-1185">Reference proteome</keyword>
<comment type="caution">
    <text evidence="13">The sequence shown here is derived from an EMBL/GenBank/DDBJ whole genome shotgun (WGS) entry which is preliminary data.</text>
</comment>
<evidence type="ECO:0000256" key="3">
    <source>
        <dbReference type="ARBA" id="ARBA00022475"/>
    </source>
</evidence>
<evidence type="ECO:0000256" key="10">
    <source>
        <dbReference type="ARBA" id="ARBA00030775"/>
    </source>
</evidence>
<evidence type="ECO:0000256" key="7">
    <source>
        <dbReference type="ARBA" id="ARBA00022989"/>
    </source>
</evidence>
<dbReference type="InterPro" id="IPR045584">
    <property type="entry name" value="Pilin-like"/>
</dbReference>
<dbReference type="Proteomes" id="UP001430149">
    <property type="component" value="Unassembled WGS sequence"/>
</dbReference>
<dbReference type="Pfam" id="PF12019">
    <property type="entry name" value="GspH"/>
    <property type="match status" value="1"/>
</dbReference>
<keyword evidence="3" id="KW-1003">Cell membrane</keyword>
<evidence type="ECO:0000259" key="12">
    <source>
        <dbReference type="Pfam" id="PF12019"/>
    </source>
</evidence>
<evidence type="ECO:0000256" key="11">
    <source>
        <dbReference type="SAM" id="Phobius"/>
    </source>
</evidence>
<accession>A0ABS2K5Q2</accession>
<name>A0ABS2K5Q2_9GAMM</name>
<dbReference type="Gene3D" id="3.55.40.10">
    <property type="entry name" value="minor pseudopilin epsh domain"/>
    <property type="match status" value="1"/>
</dbReference>
<feature type="domain" description="General secretion pathway GspH" evidence="12">
    <location>
        <begin position="50"/>
        <end position="174"/>
    </location>
</feature>
<evidence type="ECO:0000256" key="1">
    <source>
        <dbReference type="ARBA" id="ARBA00004377"/>
    </source>
</evidence>
<reference evidence="13" key="1">
    <citation type="submission" date="2020-10" db="EMBL/GenBank/DDBJ databases">
        <title>Phylogeny of dyella-like bacteria.</title>
        <authorList>
            <person name="Fu J."/>
        </authorList>
    </citation>
    <scope>NUCLEOTIDE SEQUENCE</scope>
    <source>
        <strain evidence="13">DHOC52</strain>
    </source>
</reference>
<keyword evidence="5" id="KW-0997">Cell inner membrane</keyword>
<dbReference type="RefSeq" id="WP_204683043.1">
    <property type="nucleotide sequence ID" value="NZ_BSNR01000004.1"/>
</dbReference>
<keyword evidence="8 11" id="KW-0472">Membrane</keyword>
<dbReference type="InterPro" id="IPR022346">
    <property type="entry name" value="T2SS_GspH"/>
</dbReference>
<keyword evidence="6 11" id="KW-0812">Transmembrane</keyword>
<evidence type="ECO:0000256" key="8">
    <source>
        <dbReference type="ARBA" id="ARBA00023136"/>
    </source>
</evidence>
<organism evidence="13 14">
    <name type="scientific">Dyella flava</name>
    <dbReference type="NCBI Taxonomy" id="1920170"/>
    <lineage>
        <taxon>Bacteria</taxon>
        <taxon>Pseudomonadati</taxon>
        <taxon>Pseudomonadota</taxon>
        <taxon>Gammaproteobacteria</taxon>
        <taxon>Lysobacterales</taxon>
        <taxon>Rhodanobacteraceae</taxon>
        <taxon>Dyella</taxon>
    </lineage>
</organism>
<evidence type="ECO:0000313" key="13">
    <source>
        <dbReference type="EMBL" id="MBM7126496.1"/>
    </source>
</evidence>
<comment type="similarity">
    <text evidence="9">Belongs to the GSP H family.</text>
</comment>
<protein>
    <recommendedName>
        <fullName evidence="2">Type II secretion system protein H</fullName>
    </recommendedName>
    <alternativeName>
        <fullName evidence="10">General secretion pathway protein H</fullName>
    </alternativeName>
</protein>
<evidence type="ECO:0000256" key="6">
    <source>
        <dbReference type="ARBA" id="ARBA00022692"/>
    </source>
</evidence>
<dbReference type="NCBIfam" id="TIGR02532">
    <property type="entry name" value="IV_pilin_GFxxxE"/>
    <property type="match status" value="1"/>
</dbReference>
<gene>
    <name evidence="13" type="ORF">ISP19_14030</name>
</gene>
<dbReference type="SUPFAM" id="SSF54523">
    <property type="entry name" value="Pili subunits"/>
    <property type="match status" value="1"/>
</dbReference>
<sequence length="196" mass="19887">MSTQCTSRAVPRGFTAVELMVTIAVAAIITVIALPNLQTFIENSRRDSIVNDIVGALNYARSEALNLNQGTYVCPGTTVPTGTTCPGGSWSTGWEVITTASGGTVANQLATHSLSSASTTPAVAVVNGSTSFVFNSNGTVTLTGITGTGGEEVLVVCDSRGSSYARAVEINTAGYVQSSSQVGQTPDGAAIVCTAT</sequence>
<evidence type="ECO:0000313" key="14">
    <source>
        <dbReference type="Proteomes" id="UP001430149"/>
    </source>
</evidence>
<comment type="subcellular location">
    <subcellularLocation>
        <location evidence="1">Cell inner membrane</location>
        <topology evidence="1">Single-pass membrane protein</topology>
    </subcellularLocation>
</comment>
<feature type="transmembrane region" description="Helical" evidence="11">
    <location>
        <begin position="19"/>
        <end position="37"/>
    </location>
</feature>
<keyword evidence="4" id="KW-0488">Methylation</keyword>
<evidence type="ECO:0000256" key="4">
    <source>
        <dbReference type="ARBA" id="ARBA00022481"/>
    </source>
</evidence>
<proteinExistence type="inferred from homology"/>
<evidence type="ECO:0000256" key="2">
    <source>
        <dbReference type="ARBA" id="ARBA00021549"/>
    </source>
</evidence>
<dbReference type="InterPro" id="IPR012902">
    <property type="entry name" value="N_methyl_site"/>
</dbReference>
<evidence type="ECO:0000256" key="9">
    <source>
        <dbReference type="ARBA" id="ARBA00025772"/>
    </source>
</evidence>